<keyword evidence="8" id="KW-0413">Isomerase</keyword>
<dbReference type="Gene3D" id="2.40.10.240">
    <property type="entry name" value="QueA-like"/>
    <property type="match status" value="1"/>
</dbReference>
<dbReference type="InterPro" id="IPR036100">
    <property type="entry name" value="QueA_sf"/>
</dbReference>
<evidence type="ECO:0000256" key="3">
    <source>
        <dbReference type="ARBA" id="ARBA00022490"/>
    </source>
</evidence>
<evidence type="ECO:0000256" key="4">
    <source>
        <dbReference type="ARBA" id="ARBA00022679"/>
    </source>
</evidence>
<evidence type="ECO:0000256" key="5">
    <source>
        <dbReference type="ARBA" id="ARBA00022691"/>
    </source>
</evidence>
<dbReference type="Gene3D" id="3.40.1780.10">
    <property type="entry name" value="QueA-like"/>
    <property type="match status" value="1"/>
</dbReference>
<dbReference type="HAMAP" id="MF_00113">
    <property type="entry name" value="QueA"/>
    <property type="match status" value="1"/>
</dbReference>
<organism evidence="8">
    <name type="scientific">hydrothermal vent metagenome</name>
    <dbReference type="NCBI Taxonomy" id="652676"/>
    <lineage>
        <taxon>unclassified sequences</taxon>
        <taxon>metagenomes</taxon>
        <taxon>ecological metagenomes</taxon>
    </lineage>
</organism>
<dbReference type="PANTHER" id="PTHR30307:SF0">
    <property type="entry name" value="S-ADENOSYLMETHIONINE:TRNA RIBOSYLTRANSFERASE-ISOMERASE"/>
    <property type="match status" value="1"/>
</dbReference>
<dbReference type="EC" id="2.4.99.17" evidence="8"/>
<dbReference type="EMBL" id="UOFT01000033">
    <property type="protein sequence ID" value="VAW93302.1"/>
    <property type="molecule type" value="Genomic_DNA"/>
</dbReference>
<keyword evidence="4 8" id="KW-0808">Transferase</keyword>
<dbReference type="PANTHER" id="PTHR30307">
    <property type="entry name" value="S-ADENOSYLMETHIONINE:TRNA RIBOSYLTRANSFERASE-ISOMERASE"/>
    <property type="match status" value="1"/>
</dbReference>
<keyword evidence="6" id="KW-0671">Queuosine biosynthesis</keyword>
<dbReference type="FunFam" id="3.40.1780.10:FF:000001">
    <property type="entry name" value="S-adenosylmethionine:tRNA ribosyltransferase-isomerase"/>
    <property type="match status" value="1"/>
</dbReference>
<protein>
    <submittedName>
        <fullName evidence="8">S-adenosylmethionine:tRNA ribosyltransferase-isomerase</fullName>
        <ecNumber evidence="8">2.4.99.17</ecNumber>
    </submittedName>
</protein>
<feature type="region of interest" description="Disordered" evidence="7">
    <location>
        <begin position="1"/>
        <end position="26"/>
    </location>
</feature>
<evidence type="ECO:0000256" key="6">
    <source>
        <dbReference type="ARBA" id="ARBA00022785"/>
    </source>
</evidence>
<comment type="subunit">
    <text evidence="2">Monomer.</text>
</comment>
<dbReference type="GO" id="GO:0051075">
    <property type="term" value="F:S-adenosylmethionine:tRNA ribosyltransferase-isomerase activity"/>
    <property type="evidence" value="ECO:0007669"/>
    <property type="project" value="UniProtKB-EC"/>
</dbReference>
<comment type="subcellular location">
    <subcellularLocation>
        <location evidence="1">Cytoplasm</location>
    </subcellularLocation>
</comment>
<gene>
    <name evidence="8" type="ORF">MNBD_GAMMA23-2010</name>
</gene>
<accession>A0A3B1A0N2</accession>
<dbReference type="InterPro" id="IPR042119">
    <property type="entry name" value="QueA_dom2"/>
</dbReference>
<dbReference type="InterPro" id="IPR042118">
    <property type="entry name" value="QueA_dom1"/>
</dbReference>
<dbReference type="AlphaFoldDB" id="A0A3B1A0N2"/>
<dbReference type="InterPro" id="IPR003699">
    <property type="entry name" value="QueA"/>
</dbReference>
<evidence type="ECO:0000256" key="1">
    <source>
        <dbReference type="ARBA" id="ARBA00004496"/>
    </source>
</evidence>
<evidence type="ECO:0000256" key="7">
    <source>
        <dbReference type="SAM" id="MobiDB-lite"/>
    </source>
</evidence>
<reference evidence="8" key="1">
    <citation type="submission" date="2018-06" db="EMBL/GenBank/DDBJ databases">
        <authorList>
            <person name="Zhirakovskaya E."/>
        </authorList>
    </citation>
    <scope>NUCLEOTIDE SEQUENCE</scope>
</reference>
<dbReference type="GO" id="GO:0008616">
    <property type="term" value="P:tRNA queuosine(34) biosynthetic process"/>
    <property type="evidence" value="ECO:0007669"/>
    <property type="project" value="UniProtKB-KW"/>
</dbReference>
<keyword evidence="3" id="KW-0963">Cytoplasm</keyword>
<dbReference type="GO" id="GO:0005737">
    <property type="term" value="C:cytoplasm"/>
    <property type="evidence" value="ECO:0007669"/>
    <property type="project" value="UniProtKB-SubCell"/>
</dbReference>
<sequence>MAQNKTKSNGGSGLAEQDSPPPKIWQRTDFQFDLPAELIAQYPTSEREASRLLVVSPAKQRLQDKLFTDFIDYLNPGDLLIMNDTRVIPARLLGRKETGGKVEVLVERVLDNKKALAHVRSSKSPKAETELILEESLHVTVLGREDDLFLLKFKLSENETVLSALEQYGHIPLPPYIERQDNLDDRERYQTVYANKPGAAAAPTAGLHFTRDILDKIAAKGISIATVTLHVGAGTFQPVRVDNLQDHQMHSEWISLSNTVAKQINETKQKGARVVAIGTTSVRCLESAFAYHGSLQAYTGETDIFITPGFKFNVVDALFTNFHLSESTLIMLVSAFAGYDNTMGAYQHAVEKQYRFFSYGDAMFITTSATY</sequence>
<evidence type="ECO:0000256" key="2">
    <source>
        <dbReference type="ARBA" id="ARBA00011245"/>
    </source>
</evidence>
<keyword evidence="8" id="KW-0328">Glycosyltransferase</keyword>
<evidence type="ECO:0000313" key="8">
    <source>
        <dbReference type="EMBL" id="VAW93302.1"/>
    </source>
</evidence>
<dbReference type="Pfam" id="PF02547">
    <property type="entry name" value="Queuosine_synth"/>
    <property type="match status" value="1"/>
</dbReference>
<name>A0A3B1A0N2_9ZZZZ</name>
<proteinExistence type="inferred from homology"/>
<dbReference type="NCBIfam" id="NF001140">
    <property type="entry name" value="PRK00147.1"/>
    <property type="match status" value="1"/>
</dbReference>
<dbReference type="SUPFAM" id="SSF111337">
    <property type="entry name" value="QueA-like"/>
    <property type="match status" value="1"/>
</dbReference>
<keyword evidence="5" id="KW-0949">S-adenosyl-L-methionine</keyword>
<dbReference type="NCBIfam" id="TIGR00113">
    <property type="entry name" value="queA"/>
    <property type="match status" value="1"/>
</dbReference>